<keyword evidence="6 8" id="KW-0472">Membrane</keyword>
<feature type="transmembrane region" description="Helical" evidence="8">
    <location>
        <begin position="317"/>
        <end position="334"/>
    </location>
</feature>
<dbReference type="InterPro" id="IPR003663">
    <property type="entry name" value="Sugar/inositol_transpt"/>
</dbReference>
<accession>A0AAQ3RA37</accession>
<sequence length="508" mass="55275">MASAWAHTGSFIPAYVPRSSNLVACLLVACSIITSTTFGYDGSMLNGLNILPSYTNYFNLNAATTGLQTAAVFIGGCLSALCWGQFTDWVGRRASLFWAAVITIFAIILQTAAQNTAMFTIARIIIGFGNVASGCAGPPYLAETLPLHWRGWGLGFFNDAYYVGALIAAGITYATFQMEGTWAWRIPSLVQAVFSIVSILILPFVPESPRWLANRGQRESALEVLAQTYADGDRNSPVVQVAFKEIVDTLEYEKNHGQKKTFAQCFKTRSARRRILLACSAAVFSTIAGNVIATYYLGDLLTNAGISDAKTQLEINIILNAFALVCAVAGTLGIDKVGRKPTALISTTLLTVFLFMVGILTALYGTSNNKSGSYATVACVFLFLGAYSYGWTPLLYLYPPEVLNYPIRAVGVGVFQLVENLVAVLMTFTMPIALNKLGWKTYMINGAWDVFMIAAVAFFWVETKGKSLEELDVVFEGEKHSDAPDLEQVYADEKMGGRDVQHLAESKL</sequence>
<dbReference type="InterPro" id="IPR050360">
    <property type="entry name" value="MFS_Sugar_Transporters"/>
</dbReference>
<dbReference type="PROSITE" id="PS50850">
    <property type="entry name" value="MFS"/>
    <property type="match status" value="1"/>
</dbReference>
<feature type="transmembrane region" description="Helical" evidence="8">
    <location>
        <begin position="21"/>
        <end position="40"/>
    </location>
</feature>
<comment type="similarity">
    <text evidence="2 7">Belongs to the major facilitator superfamily. Sugar transporter (TC 2.A.1.1) family.</text>
</comment>
<dbReference type="PANTHER" id="PTHR48022:SF31">
    <property type="entry name" value="HEXOSE TRANSPORTER"/>
    <property type="match status" value="1"/>
</dbReference>
<name>A0AAQ3RA37_9PEZI</name>
<evidence type="ECO:0000256" key="6">
    <source>
        <dbReference type="ARBA" id="ARBA00023136"/>
    </source>
</evidence>
<dbReference type="PANTHER" id="PTHR48022">
    <property type="entry name" value="PLASTIDIC GLUCOSE TRANSPORTER 4"/>
    <property type="match status" value="1"/>
</dbReference>
<feature type="transmembrane region" description="Helical" evidence="8">
    <location>
        <begin position="442"/>
        <end position="461"/>
    </location>
</feature>
<feature type="transmembrane region" description="Helical" evidence="8">
    <location>
        <begin position="343"/>
        <end position="366"/>
    </location>
</feature>
<feature type="transmembrane region" description="Helical" evidence="8">
    <location>
        <begin position="60"/>
        <end position="83"/>
    </location>
</feature>
<dbReference type="InterPro" id="IPR005828">
    <property type="entry name" value="MFS_sugar_transport-like"/>
</dbReference>
<keyword evidence="5 8" id="KW-1133">Transmembrane helix</keyword>
<feature type="transmembrane region" description="Helical" evidence="8">
    <location>
        <begin position="409"/>
        <end position="430"/>
    </location>
</feature>
<feature type="transmembrane region" description="Helical" evidence="8">
    <location>
        <begin position="372"/>
        <end position="397"/>
    </location>
</feature>
<protein>
    <submittedName>
        <fullName evidence="10">MFS general substrate transporter</fullName>
    </submittedName>
</protein>
<dbReference type="AlphaFoldDB" id="A0AAQ3RA37"/>
<evidence type="ECO:0000259" key="9">
    <source>
        <dbReference type="PROSITE" id="PS50850"/>
    </source>
</evidence>
<dbReference type="NCBIfam" id="TIGR00879">
    <property type="entry name" value="SP"/>
    <property type="match status" value="1"/>
</dbReference>
<keyword evidence="3 7" id="KW-0813">Transport</keyword>
<reference evidence="10 11" key="1">
    <citation type="submission" date="2023-11" db="EMBL/GenBank/DDBJ databases">
        <title>An acidophilic fungus is an integral part of prey digestion in a carnivorous sundew plant.</title>
        <authorList>
            <person name="Tsai I.J."/>
        </authorList>
    </citation>
    <scope>NUCLEOTIDE SEQUENCE [LARGE SCALE GENOMIC DNA]</scope>
    <source>
        <strain evidence="10">169a</strain>
    </source>
</reference>
<feature type="transmembrane region" description="Helical" evidence="8">
    <location>
        <begin position="182"/>
        <end position="205"/>
    </location>
</feature>
<organism evidence="10 11">
    <name type="scientific">Acrodontium crateriforme</name>
    <dbReference type="NCBI Taxonomy" id="150365"/>
    <lineage>
        <taxon>Eukaryota</taxon>
        <taxon>Fungi</taxon>
        <taxon>Dikarya</taxon>
        <taxon>Ascomycota</taxon>
        <taxon>Pezizomycotina</taxon>
        <taxon>Dothideomycetes</taxon>
        <taxon>Dothideomycetidae</taxon>
        <taxon>Mycosphaerellales</taxon>
        <taxon>Teratosphaeriaceae</taxon>
        <taxon>Acrodontium</taxon>
    </lineage>
</organism>
<dbReference type="InterPro" id="IPR020846">
    <property type="entry name" value="MFS_dom"/>
</dbReference>
<keyword evidence="11" id="KW-1185">Reference proteome</keyword>
<evidence type="ECO:0000256" key="7">
    <source>
        <dbReference type="RuleBase" id="RU003346"/>
    </source>
</evidence>
<dbReference type="InterPro" id="IPR036259">
    <property type="entry name" value="MFS_trans_sf"/>
</dbReference>
<dbReference type="FunFam" id="1.20.1250.20:FF:000134">
    <property type="entry name" value="MFS sugar transporter protein"/>
    <property type="match status" value="1"/>
</dbReference>
<keyword evidence="4 8" id="KW-0812">Transmembrane</keyword>
<feature type="transmembrane region" description="Helical" evidence="8">
    <location>
        <begin position="95"/>
        <end position="113"/>
    </location>
</feature>
<dbReference type="Proteomes" id="UP001303373">
    <property type="component" value="Chromosome 2"/>
</dbReference>
<proteinExistence type="inferred from homology"/>
<dbReference type="SUPFAM" id="SSF103473">
    <property type="entry name" value="MFS general substrate transporter"/>
    <property type="match status" value="1"/>
</dbReference>
<dbReference type="EMBL" id="CP138581">
    <property type="protein sequence ID" value="WPG98677.1"/>
    <property type="molecule type" value="Genomic_DNA"/>
</dbReference>
<feature type="transmembrane region" description="Helical" evidence="8">
    <location>
        <begin position="154"/>
        <end position="176"/>
    </location>
</feature>
<gene>
    <name evidence="10" type="ORF">R9X50_00147000</name>
</gene>
<evidence type="ECO:0000313" key="10">
    <source>
        <dbReference type="EMBL" id="WPG98677.1"/>
    </source>
</evidence>
<feature type="domain" description="Major facilitator superfamily (MFS) profile" evidence="9">
    <location>
        <begin position="27"/>
        <end position="464"/>
    </location>
</feature>
<dbReference type="Gene3D" id="1.20.1250.20">
    <property type="entry name" value="MFS general substrate transporter like domains"/>
    <property type="match status" value="1"/>
</dbReference>
<evidence type="ECO:0000256" key="1">
    <source>
        <dbReference type="ARBA" id="ARBA00004141"/>
    </source>
</evidence>
<evidence type="ECO:0000256" key="8">
    <source>
        <dbReference type="SAM" id="Phobius"/>
    </source>
</evidence>
<comment type="subcellular location">
    <subcellularLocation>
        <location evidence="1">Membrane</location>
        <topology evidence="1">Multi-pass membrane protein</topology>
    </subcellularLocation>
</comment>
<evidence type="ECO:0000256" key="4">
    <source>
        <dbReference type="ARBA" id="ARBA00022692"/>
    </source>
</evidence>
<dbReference type="GO" id="GO:0005351">
    <property type="term" value="F:carbohydrate:proton symporter activity"/>
    <property type="evidence" value="ECO:0007669"/>
    <property type="project" value="TreeGrafter"/>
</dbReference>
<feature type="transmembrane region" description="Helical" evidence="8">
    <location>
        <begin position="275"/>
        <end position="297"/>
    </location>
</feature>
<dbReference type="GO" id="GO:0016020">
    <property type="term" value="C:membrane"/>
    <property type="evidence" value="ECO:0007669"/>
    <property type="project" value="UniProtKB-SubCell"/>
</dbReference>
<evidence type="ECO:0000256" key="5">
    <source>
        <dbReference type="ARBA" id="ARBA00022989"/>
    </source>
</evidence>
<evidence type="ECO:0000313" key="11">
    <source>
        <dbReference type="Proteomes" id="UP001303373"/>
    </source>
</evidence>
<dbReference type="Pfam" id="PF00083">
    <property type="entry name" value="Sugar_tr"/>
    <property type="match status" value="1"/>
</dbReference>
<feature type="transmembrane region" description="Helical" evidence="8">
    <location>
        <begin position="119"/>
        <end position="142"/>
    </location>
</feature>
<evidence type="ECO:0000256" key="2">
    <source>
        <dbReference type="ARBA" id="ARBA00010992"/>
    </source>
</evidence>
<evidence type="ECO:0000256" key="3">
    <source>
        <dbReference type="ARBA" id="ARBA00022448"/>
    </source>
</evidence>